<accession>A0ABW7QQE9</accession>
<feature type="transmembrane region" description="Helical" evidence="1">
    <location>
        <begin position="160"/>
        <end position="183"/>
    </location>
</feature>
<protein>
    <submittedName>
        <fullName evidence="2">Pr6Pr family membrane protein</fullName>
    </submittedName>
</protein>
<evidence type="ECO:0000313" key="2">
    <source>
        <dbReference type="EMBL" id="MFH8547211.1"/>
    </source>
</evidence>
<comment type="caution">
    <text evidence="2">The sequence shown here is derived from an EMBL/GenBank/DDBJ whole genome shotgun (WGS) entry which is preliminary data.</text>
</comment>
<feature type="transmembrane region" description="Helical" evidence="1">
    <location>
        <begin position="99"/>
        <end position="120"/>
    </location>
</feature>
<evidence type="ECO:0000313" key="3">
    <source>
        <dbReference type="Proteomes" id="UP001610818"/>
    </source>
</evidence>
<dbReference type="Proteomes" id="UP001610818">
    <property type="component" value="Unassembled WGS sequence"/>
</dbReference>
<feature type="transmembrane region" description="Helical" evidence="1">
    <location>
        <begin position="195"/>
        <end position="217"/>
    </location>
</feature>
<dbReference type="RefSeq" id="WP_397713170.1">
    <property type="nucleotide sequence ID" value="NZ_JBIRGN010000003.1"/>
</dbReference>
<keyword evidence="1" id="KW-0812">Transmembrane</keyword>
<gene>
    <name evidence="2" type="ORF">ACH4F9_19605</name>
</gene>
<keyword evidence="1" id="KW-0472">Membrane</keyword>
<name>A0ABW7QQE9_9ACTN</name>
<feature type="transmembrane region" description="Helical" evidence="1">
    <location>
        <begin position="126"/>
        <end position="148"/>
    </location>
</feature>
<dbReference type="InterPro" id="IPR049713">
    <property type="entry name" value="Pr6Pr-like"/>
</dbReference>
<keyword evidence="1" id="KW-1133">Transmembrane helix</keyword>
<reference evidence="2 3" key="1">
    <citation type="submission" date="2024-10" db="EMBL/GenBank/DDBJ databases">
        <title>The Natural Products Discovery Center: Release of the First 8490 Sequenced Strains for Exploring Actinobacteria Biosynthetic Diversity.</title>
        <authorList>
            <person name="Kalkreuter E."/>
            <person name="Kautsar S.A."/>
            <person name="Yang D."/>
            <person name="Bader C.D."/>
            <person name="Teijaro C.N."/>
            <person name="Fluegel L."/>
            <person name="Davis C.M."/>
            <person name="Simpson J.R."/>
            <person name="Lauterbach L."/>
            <person name="Steele A.D."/>
            <person name="Gui C."/>
            <person name="Meng S."/>
            <person name="Li G."/>
            <person name="Viehrig K."/>
            <person name="Ye F."/>
            <person name="Su P."/>
            <person name="Kiefer A.F."/>
            <person name="Nichols A."/>
            <person name="Cepeda A.J."/>
            <person name="Yan W."/>
            <person name="Fan B."/>
            <person name="Jiang Y."/>
            <person name="Adhikari A."/>
            <person name="Zheng C.-J."/>
            <person name="Schuster L."/>
            <person name="Cowan T.M."/>
            <person name="Smanski M.J."/>
            <person name="Chevrette M.G."/>
            <person name="De Carvalho L.P.S."/>
            <person name="Shen B."/>
        </authorList>
    </citation>
    <scope>NUCLEOTIDE SEQUENCE [LARGE SCALE GENOMIC DNA]</scope>
    <source>
        <strain evidence="2 3">NPDC017990</strain>
    </source>
</reference>
<keyword evidence="3" id="KW-1185">Reference proteome</keyword>
<dbReference type="NCBIfam" id="NF038065">
    <property type="entry name" value="Pr6Pr"/>
    <property type="match status" value="1"/>
</dbReference>
<organism evidence="2 3">
    <name type="scientific">Streptomyces longisporoflavus</name>
    <dbReference type="NCBI Taxonomy" id="28044"/>
    <lineage>
        <taxon>Bacteria</taxon>
        <taxon>Bacillati</taxon>
        <taxon>Actinomycetota</taxon>
        <taxon>Actinomycetes</taxon>
        <taxon>Kitasatosporales</taxon>
        <taxon>Streptomycetaceae</taxon>
        <taxon>Streptomyces</taxon>
    </lineage>
</organism>
<proteinExistence type="predicted"/>
<sequence length="235" mass="25853">MYLRTRPRTAGRLWMASRLWHVALLAIVAAALVTQIVLVCTGGADANSARGADDAGTATRLVRLFSYFTVQSNLLVMVSSLSLFLAPQRDGRLWRVLRLDTLLGIAITGLVFAVVLAPDIHLTGAALWVTIGFHYFAPPATLVGWLLFGPRDRIDRTTVARSFLWPAAWIGYTLLHGAVTHWYPYPFLDAGELGYAVALRNILFVLLIALAAALALARLDRVLTRRAAHRERLAP</sequence>
<feature type="transmembrane region" description="Helical" evidence="1">
    <location>
        <begin position="67"/>
        <end position="87"/>
    </location>
</feature>
<evidence type="ECO:0000256" key="1">
    <source>
        <dbReference type="SAM" id="Phobius"/>
    </source>
</evidence>
<dbReference type="EMBL" id="JBIRGQ010000003">
    <property type="protein sequence ID" value="MFH8547211.1"/>
    <property type="molecule type" value="Genomic_DNA"/>
</dbReference>